<dbReference type="CDD" id="cd03784">
    <property type="entry name" value="GT1_Gtf-like"/>
    <property type="match status" value="1"/>
</dbReference>
<dbReference type="AlphaFoldDB" id="A0A2U9T986"/>
<dbReference type="InterPro" id="IPR010610">
    <property type="entry name" value="EryCIII-like_C"/>
</dbReference>
<proteinExistence type="predicted"/>
<dbReference type="SUPFAM" id="SSF53756">
    <property type="entry name" value="UDP-Glycosyltransferase/glycogen phosphorylase"/>
    <property type="match status" value="1"/>
</dbReference>
<dbReference type="InterPro" id="IPR002213">
    <property type="entry name" value="UDP_glucos_trans"/>
</dbReference>
<dbReference type="PANTHER" id="PTHR48050">
    <property type="entry name" value="STEROL 3-BETA-GLUCOSYLTRANSFERASE"/>
    <property type="match status" value="1"/>
</dbReference>
<evidence type="ECO:0000313" key="4">
    <source>
        <dbReference type="Proteomes" id="UP000249447"/>
    </source>
</evidence>
<evidence type="ECO:0000313" key="3">
    <source>
        <dbReference type="EMBL" id="AWV06079.1"/>
    </source>
</evidence>
<feature type="domain" description="Glycosyltransferase family 28 N-terminal" evidence="1">
    <location>
        <begin position="12"/>
        <end position="104"/>
    </location>
</feature>
<dbReference type="EMBL" id="CP029843">
    <property type="protein sequence ID" value="AWV06079.1"/>
    <property type="molecule type" value="Genomic_DNA"/>
</dbReference>
<dbReference type="FunFam" id="3.40.50.2000:FF:000009">
    <property type="entry name" value="Sterol 3-beta-glucosyltransferase UGT80A2"/>
    <property type="match status" value="1"/>
</dbReference>
<dbReference type="InterPro" id="IPR050426">
    <property type="entry name" value="Glycosyltransferase_28"/>
</dbReference>
<feature type="domain" description="Erythromycin biosynthesis protein CIII-like C-terminal" evidence="2">
    <location>
        <begin position="321"/>
        <end position="411"/>
    </location>
</feature>
<accession>A0A2U9T986</accession>
<gene>
    <name evidence="3" type="ORF">C9I47_0354</name>
</gene>
<evidence type="ECO:0000259" key="1">
    <source>
        <dbReference type="Pfam" id="PF03033"/>
    </source>
</evidence>
<dbReference type="PANTHER" id="PTHR48050:SF13">
    <property type="entry name" value="STEROL 3-BETA-GLUCOSYLTRANSFERASE UGT80A2"/>
    <property type="match status" value="1"/>
</dbReference>
<name>A0A2U9T986_9GAMM</name>
<dbReference type="Gene3D" id="3.40.50.2000">
    <property type="entry name" value="Glycogen Phosphorylase B"/>
    <property type="match status" value="2"/>
</dbReference>
<dbReference type="OrthoDB" id="9805366at2"/>
<dbReference type="Pfam" id="PF03033">
    <property type="entry name" value="Glyco_transf_28"/>
    <property type="match status" value="1"/>
</dbReference>
<dbReference type="GO" id="GO:0016758">
    <property type="term" value="F:hexosyltransferase activity"/>
    <property type="evidence" value="ECO:0007669"/>
    <property type="project" value="InterPro"/>
</dbReference>
<keyword evidence="3" id="KW-0808">Transferase</keyword>
<dbReference type="Proteomes" id="UP000249447">
    <property type="component" value="Chromosome"/>
</dbReference>
<dbReference type="KEGG" id="lmb:C9I47_0354"/>
<organism evidence="3 4">
    <name type="scientific">Marilutibacter maris</name>
    <dbReference type="NCBI Taxonomy" id="1605891"/>
    <lineage>
        <taxon>Bacteria</taxon>
        <taxon>Pseudomonadati</taxon>
        <taxon>Pseudomonadota</taxon>
        <taxon>Gammaproteobacteria</taxon>
        <taxon>Lysobacterales</taxon>
        <taxon>Lysobacteraceae</taxon>
        <taxon>Marilutibacter</taxon>
    </lineage>
</organism>
<keyword evidence="4" id="KW-1185">Reference proteome</keyword>
<protein>
    <submittedName>
        <fullName evidence="3">Sterol 3-beta-glucosyltransferase</fullName>
    </submittedName>
</protein>
<dbReference type="GO" id="GO:0033072">
    <property type="term" value="P:vancomycin biosynthetic process"/>
    <property type="evidence" value="ECO:0007669"/>
    <property type="project" value="UniProtKB-ARBA"/>
</dbReference>
<dbReference type="Pfam" id="PF06722">
    <property type="entry name" value="EryCIII-like_C"/>
    <property type="match status" value="1"/>
</dbReference>
<evidence type="ECO:0000259" key="2">
    <source>
        <dbReference type="Pfam" id="PF06722"/>
    </source>
</evidence>
<dbReference type="GO" id="GO:0005975">
    <property type="term" value="P:carbohydrate metabolic process"/>
    <property type="evidence" value="ECO:0007669"/>
    <property type="project" value="InterPro"/>
</dbReference>
<reference evidence="3 4" key="1">
    <citation type="submission" date="2018-05" db="EMBL/GenBank/DDBJ databases">
        <title>The complete genome of Lysobacter maris HZ9B, a marine bacterium antagonistic against terrestrial plant pathogens.</title>
        <authorList>
            <person name="Zhang X.-Q."/>
        </authorList>
    </citation>
    <scope>NUCLEOTIDE SEQUENCE [LARGE SCALE GENOMIC DNA]</scope>
    <source>
        <strain evidence="3 4">HZ9B</strain>
    </source>
</reference>
<dbReference type="InterPro" id="IPR004276">
    <property type="entry name" value="GlycoTrans_28_N"/>
</dbReference>
<sequence>MAERDMTDLKPIAIFTIGTQGDIRPCVALGRGLRNAGYPVRIVTSDNFAPLVAEAGLEFRPLTSNFQALLEADRSIADRGLDTRAMARVFRETFADWAEHWVDQGRTASEDAGLLIGVGNATLLAKSLAEARGLPFVGAQLQPLTPSRILAPMVLAGSRRQLPPTLNMGAYHLLRLLVWHVMRPAINDIVRPQLGLRRYPWYGPYFHAGGDDNRVVYGFSRHVLPRPADWPESAQVAGYWFHEQPDWQPSPALREFLEAGPKPFYIGFGSMVSSEASAFTATVLDGVRGSGQRAVLATGWGGLDHAEGRHDEHTFFIRQAPHDWLFPRMSAAVHHGGAGTTAAAVRAGIPSVIVPFYGDQPFWARCLLRAGVAPPALDRRHLRADELAAALAATTPLQPAAAALGARVRAEDGIGSAIAHLRRWGLLQPRVMAAAAERLERIA</sequence>
<dbReference type="GO" id="GO:0008194">
    <property type="term" value="F:UDP-glycosyltransferase activity"/>
    <property type="evidence" value="ECO:0007669"/>
    <property type="project" value="InterPro"/>
</dbReference>